<sequence length="69" mass="8155">MALIIENLIEQFIEEIKKRPALYKQSLKEVSDVDVKKKLWEEVCGAVVSKWSQLNSEDKRNQGNYYSYM</sequence>
<gene>
    <name evidence="2" type="ORF">NQ314_010522</name>
</gene>
<organism evidence="2 3">
    <name type="scientific">Rhamnusium bicolor</name>
    <dbReference type="NCBI Taxonomy" id="1586634"/>
    <lineage>
        <taxon>Eukaryota</taxon>
        <taxon>Metazoa</taxon>
        <taxon>Ecdysozoa</taxon>
        <taxon>Arthropoda</taxon>
        <taxon>Hexapoda</taxon>
        <taxon>Insecta</taxon>
        <taxon>Pterygota</taxon>
        <taxon>Neoptera</taxon>
        <taxon>Endopterygota</taxon>
        <taxon>Coleoptera</taxon>
        <taxon>Polyphaga</taxon>
        <taxon>Cucujiformia</taxon>
        <taxon>Chrysomeloidea</taxon>
        <taxon>Cerambycidae</taxon>
        <taxon>Lepturinae</taxon>
        <taxon>Rhagiini</taxon>
        <taxon>Rhamnusium</taxon>
    </lineage>
</organism>
<proteinExistence type="predicted"/>
<accession>A0AAV8XPI8</accession>
<protein>
    <recommendedName>
        <fullName evidence="1">MADF domain-containing protein</fullName>
    </recommendedName>
</protein>
<dbReference type="Pfam" id="PF10545">
    <property type="entry name" value="MADF_DNA_bdg"/>
    <property type="match status" value="1"/>
</dbReference>
<dbReference type="AlphaFoldDB" id="A0AAV8XPI8"/>
<feature type="domain" description="MADF" evidence="1">
    <location>
        <begin position="12"/>
        <end position="48"/>
    </location>
</feature>
<evidence type="ECO:0000313" key="2">
    <source>
        <dbReference type="EMBL" id="KAJ8940994.1"/>
    </source>
</evidence>
<dbReference type="Proteomes" id="UP001162156">
    <property type="component" value="Unassembled WGS sequence"/>
</dbReference>
<comment type="caution">
    <text evidence="2">The sequence shown here is derived from an EMBL/GenBank/DDBJ whole genome shotgun (WGS) entry which is preliminary data.</text>
</comment>
<reference evidence="2" key="1">
    <citation type="journal article" date="2023" name="Insect Mol. Biol.">
        <title>Genome sequencing provides insights into the evolution of gene families encoding plant cell wall-degrading enzymes in longhorned beetles.</title>
        <authorList>
            <person name="Shin N.R."/>
            <person name="Okamura Y."/>
            <person name="Kirsch R."/>
            <person name="Pauchet Y."/>
        </authorList>
    </citation>
    <scope>NUCLEOTIDE SEQUENCE</scope>
    <source>
        <strain evidence="2">RBIC_L_NR</strain>
    </source>
</reference>
<evidence type="ECO:0000259" key="1">
    <source>
        <dbReference type="Pfam" id="PF10545"/>
    </source>
</evidence>
<keyword evidence="3" id="KW-1185">Reference proteome</keyword>
<dbReference type="EMBL" id="JANEYF010002917">
    <property type="protein sequence ID" value="KAJ8940994.1"/>
    <property type="molecule type" value="Genomic_DNA"/>
</dbReference>
<dbReference type="InterPro" id="IPR006578">
    <property type="entry name" value="MADF-dom"/>
</dbReference>
<evidence type="ECO:0000313" key="3">
    <source>
        <dbReference type="Proteomes" id="UP001162156"/>
    </source>
</evidence>
<name>A0AAV8XPI8_9CUCU</name>